<keyword evidence="3" id="KW-0472">Membrane</keyword>
<dbReference type="PANTHER" id="PTHR43343">
    <property type="entry name" value="PEPTIDASE S12"/>
    <property type="match status" value="1"/>
</dbReference>
<protein>
    <submittedName>
        <fullName evidence="5">2-alkenal reductase</fullName>
    </submittedName>
</protein>
<dbReference type="RefSeq" id="WP_188745667.1">
    <property type="nucleotide sequence ID" value="NZ_BMIJ01000001.1"/>
</dbReference>
<comment type="caution">
    <text evidence="5">The sequence shown here is derived from an EMBL/GenBank/DDBJ whole genome shotgun (WGS) entry which is preliminary data.</text>
</comment>
<gene>
    <name evidence="5" type="ORF">GCM10011352_06680</name>
</gene>
<dbReference type="EMBL" id="BMIJ01000001">
    <property type="protein sequence ID" value="GGB83499.1"/>
    <property type="molecule type" value="Genomic_DNA"/>
</dbReference>
<keyword evidence="6" id="KW-1185">Reference proteome</keyword>
<dbReference type="Gene3D" id="2.30.42.10">
    <property type="match status" value="1"/>
</dbReference>
<dbReference type="Pfam" id="PF13365">
    <property type="entry name" value="Trypsin_2"/>
    <property type="match status" value="1"/>
</dbReference>
<feature type="domain" description="PDZ" evidence="4">
    <location>
        <begin position="270"/>
        <end position="337"/>
    </location>
</feature>
<dbReference type="InterPro" id="IPR009003">
    <property type="entry name" value="Peptidase_S1_PA"/>
</dbReference>
<evidence type="ECO:0000313" key="6">
    <source>
        <dbReference type="Proteomes" id="UP000629025"/>
    </source>
</evidence>
<dbReference type="PROSITE" id="PS50106">
    <property type="entry name" value="PDZ"/>
    <property type="match status" value="1"/>
</dbReference>
<dbReference type="InterPro" id="IPR001940">
    <property type="entry name" value="Peptidase_S1C"/>
</dbReference>
<keyword evidence="1" id="KW-0645">Protease</keyword>
<evidence type="ECO:0000259" key="4">
    <source>
        <dbReference type="PROSITE" id="PS50106"/>
    </source>
</evidence>
<dbReference type="PANTHER" id="PTHR43343:SF3">
    <property type="entry name" value="PROTEASE DO-LIKE 8, CHLOROPLASTIC"/>
    <property type="match status" value="1"/>
</dbReference>
<dbReference type="SUPFAM" id="SSF50156">
    <property type="entry name" value="PDZ domain-like"/>
    <property type="match status" value="1"/>
</dbReference>
<organism evidence="5 6">
    <name type="scientific">Marinobacterium zhoushanense</name>
    <dbReference type="NCBI Taxonomy" id="1679163"/>
    <lineage>
        <taxon>Bacteria</taxon>
        <taxon>Pseudomonadati</taxon>
        <taxon>Pseudomonadota</taxon>
        <taxon>Gammaproteobacteria</taxon>
        <taxon>Oceanospirillales</taxon>
        <taxon>Oceanospirillaceae</taxon>
        <taxon>Marinobacterium</taxon>
    </lineage>
</organism>
<dbReference type="Gene3D" id="2.40.10.120">
    <property type="match status" value="1"/>
</dbReference>
<keyword evidence="3" id="KW-1133">Transmembrane helix</keyword>
<name>A0ABQ1K1Q4_9GAMM</name>
<evidence type="ECO:0000313" key="5">
    <source>
        <dbReference type="EMBL" id="GGB83499.1"/>
    </source>
</evidence>
<dbReference type="PRINTS" id="PR00834">
    <property type="entry name" value="PROTEASES2C"/>
</dbReference>
<dbReference type="SMART" id="SM00228">
    <property type="entry name" value="PDZ"/>
    <property type="match status" value="1"/>
</dbReference>
<evidence type="ECO:0000256" key="1">
    <source>
        <dbReference type="ARBA" id="ARBA00022670"/>
    </source>
</evidence>
<dbReference type="Proteomes" id="UP000629025">
    <property type="component" value="Unassembled WGS sequence"/>
</dbReference>
<dbReference type="SUPFAM" id="SSF50494">
    <property type="entry name" value="Trypsin-like serine proteases"/>
    <property type="match status" value="1"/>
</dbReference>
<dbReference type="Pfam" id="PF13180">
    <property type="entry name" value="PDZ_2"/>
    <property type="match status" value="1"/>
</dbReference>
<dbReference type="InterPro" id="IPR036034">
    <property type="entry name" value="PDZ_sf"/>
</dbReference>
<accession>A0ABQ1K1Q4</accession>
<reference evidence="6" key="1">
    <citation type="journal article" date="2019" name="Int. J. Syst. Evol. Microbiol.">
        <title>The Global Catalogue of Microorganisms (GCM) 10K type strain sequencing project: providing services to taxonomists for standard genome sequencing and annotation.</title>
        <authorList>
            <consortium name="The Broad Institute Genomics Platform"/>
            <consortium name="The Broad Institute Genome Sequencing Center for Infectious Disease"/>
            <person name="Wu L."/>
            <person name="Ma J."/>
        </authorList>
    </citation>
    <scope>NUCLEOTIDE SEQUENCE [LARGE SCALE GENOMIC DNA]</scope>
    <source>
        <strain evidence="6">CGMCC 1.15341</strain>
    </source>
</reference>
<feature type="transmembrane region" description="Helical" evidence="3">
    <location>
        <begin position="6"/>
        <end position="25"/>
    </location>
</feature>
<proteinExistence type="predicted"/>
<dbReference type="InterPro" id="IPR051201">
    <property type="entry name" value="Chloro_Bact_Ser_Proteases"/>
</dbReference>
<sequence length="380" mass="40159">MRILSFLGWPIIAGILAAALILQLYPQLLQNSPRVEIRQARNAGNSVQGPFSYADAVDLAAPAVVNIYTRTLVDSEGNPIGNDPLYKHYFNSETPPTQERVHSSLGSGVIINPQGYVVTNNHVIAGADSIVVALRDGREAVAKTVGTDPETDIAVLKINLSDLPDITLAPSETLRVGDVVLAIGNPFGVGQTVTQGIISATDRNSLGLNTYEDFIQTDAAINPGNSGGALIDPNGNLVGINTAIFSKSGGSEGIGFAIPADLVKQVLEDLIERGRVVRGWVGVEAQPLNPSLAESFGLTADQHGLIIAGIYRDSPAHAAGLQPGDILLALDDVPITDDGHTTMNTIARLKPGEKARFTIFRDGTQQDVVVTTIERPTNVN</sequence>
<keyword evidence="3" id="KW-0812">Transmembrane</keyword>
<evidence type="ECO:0000256" key="3">
    <source>
        <dbReference type="SAM" id="Phobius"/>
    </source>
</evidence>
<keyword evidence="2" id="KW-0378">Hydrolase</keyword>
<evidence type="ECO:0000256" key="2">
    <source>
        <dbReference type="ARBA" id="ARBA00022801"/>
    </source>
</evidence>
<dbReference type="InterPro" id="IPR001478">
    <property type="entry name" value="PDZ"/>
</dbReference>